<name>A0AAD9QXZ3_ACRCE</name>
<feature type="region of interest" description="Disordered" evidence="1">
    <location>
        <begin position="234"/>
        <end position="383"/>
    </location>
</feature>
<reference evidence="2" key="1">
    <citation type="journal article" date="2023" name="G3 (Bethesda)">
        <title>Whole genome assembly and annotation of the endangered Caribbean coral Acropora cervicornis.</title>
        <authorList>
            <person name="Selwyn J.D."/>
            <person name="Vollmer S.V."/>
        </authorList>
    </citation>
    <scope>NUCLEOTIDE SEQUENCE</scope>
    <source>
        <strain evidence="2">K2</strain>
    </source>
</reference>
<keyword evidence="3" id="KW-1185">Reference proteome</keyword>
<sequence length="399" mass="43445">MAFAMEDPSKKFTEFVDALKVPKASNTWNITGESAAHVIAIFKSMINNREGRYGYSKGKVFTFKIGNPPTIKFKLKANPTSDQPGNGIIMRNGISLSYASVTEKLNRLYKDSTNTFARDIKLVFEDNSNLLGCGNEVIQDVYILLLFEIGRRLVKDGKNPTDGKKALDNLPISGAITKIVKLFEKEDYSFKDFFSFEGKFHCFTGTLGKRKGAIKRLELNEKYEDIKALFDGDLEDDKESCEDTASENEESFEDAVSEGEESFEDSSSEDEESFENAASEGEESSEDAASEGEESSEDAASEGEESSEDAASEEASEDAASEGEESSEDAASEGEESSENAASEGEESSEDAASEGEESSEDAASEGEESSEDAASEGKLNDRRDAIEKLDLAGMEALF</sequence>
<feature type="compositionally biased region" description="Acidic residues" evidence="1">
    <location>
        <begin position="234"/>
        <end position="375"/>
    </location>
</feature>
<proteinExistence type="predicted"/>
<dbReference type="AlphaFoldDB" id="A0AAD9QXZ3"/>
<reference evidence="2" key="2">
    <citation type="journal article" date="2023" name="Science">
        <title>Genomic signatures of disease resistance in endangered staghorn corals.</title>
        <authorList>
            <person name="Vollmer S.V."/>
            <person name="Selwyn J.D."/>
            <person name="Despard B.A."/>
            <person name="Roesel C.L."/>
        </authorList>
    </citation>
    <scope>NUCLEOTIDE SEQUENCE</scope>
    <source>
        <strain evidence="2">K2</strain>
    </source>
</reference>
<evidence type="ECO:0000256" key="1">
    <source>
        <dbReference type="SAM" id="MobiDB-lite"/>
    </source>
</evidence>
<protein>
    <submittedName>
        <fullName evidence="2">Uncharacterized protein</fullName>
    </submittedName>
</protein>
<evidence type="ECO:0000313" key="2">
    <source>
        <dbReference type="EMBL" id="KAK2569579.1"/>
    </source>
</evidence>
<dbReference type="EMBL" id="JARQWQ010000009">
    <property type="protein sequence ID" value="KAK2569579.1"/>
    <property type="molecule type" value="Genomic_DNA"/>
</dbReference>
<dbReference type="Proteomes" id="UP001249851">
    <property type="component" value="Unassembled WGS sequence"/>
</dbReference>
<evidence type="ECO:0000313" key="3">
    <source>
        <dbReference type="Proteomes" id="UP001249851"/>
    </source>
</evidence>
<gene>
    <name evidence="2" type="ORF">P5673_005404</name>
</gene>
<organism evidence="2 3">
    <name type="scientific">Acropora cervicornis</name>
    <name type="common">Staghorn coral</name>
    <dbReference type="NCBI Taxonomy" id="6130"/>
    <lineage>
        <taxon>Eukaryota</taxon>
        <taxon>Metazoa</taxon>
        <taxon>Cnidaria</taxon>
        <taxon>Anthozoa</taxon>
        <taxon>Hexacorallia</taxon>
        <taxon>Scleractinia</taxon>
        <taxon>Astrocoeniina</taxon>
        <taxon>Acroporidae</taxon>
        <taxon>Acropora</taxon>
    </lineage>
</organism>
<accession>A0AAD9QXZ3</accession>
<comment type="caution">
    <text evidence="2">The sequence shown here is derived from an EMBL/GenBank/DDBJ whole genome shotgun (WGS) entry which is preliminary data.</text>
</comment>